<proteinExistence type="predicted"/>
<organism evidence="2 3">
    <name type="scientific">Streptomyces zagrosensis</name>
    <dbReference type="NCBI Taxonomy" id="1042984"/>
    <lineage>
        <taxon>Bacteria</taxon>
        <taxon>Bacillati</taxon>
        <taxon>Actinomycetota</taxon>
        <taxon>Actinomycetes</taxon>
        <taxon>Kitasatosporales</taxon>
        <taxon>Streptomycetaceae</taxon>
        <taxon>Streptomyces</taxon>
    </lineage>
</organism>
<evidence type="ECO:0000259" key="1">
    <source>
        <dbReference type="Pfam" id="PF01609"/>
    </source>
</evidence>
<dbReference type="InterPro" id="IPR047647">
    <property type="entry name" value="ISAs1_transpos"/>
</dbReference>
<dbReference type="PANTHER" id="PTHR30298:SF0">
    <property type="entry name" value="PROTEIN YBFL-RELATED"/>
    <property type="match status" value="1"/>
</dbReference>
<dbReference type="InterPro" id="IPR002559">
    <property type="entry name" value="Transposase_11"/>
</dbReference>
<accession>A0A7W9V2G4</accession>
<evidence type="ECO:0000313" key="3">
    <source>
        <dbReference type="Proteomes" id="UP000588098"/>
    </source>
</evidence>
<protein>
    <submittedName>
        <fullName evidence="2">Putative transposase YbfD/YdcC</fullName>
    </submittedName>
</protein>
<gene>
    <name evidence="2" type="ORF">FHS42_007358</name>
</gene>
<dbReference type="NCBIfam" id="NF033564">
    <property type="entry name" value="transpos_ISAs1"/>
    <property type="match status" value="1"/>
</dbReference>
<feature type="domain" description="Transposase IS4-like" evidence="1">
    <location>
        <begin position="57"/>
        <end position="277"/>
    </location>
</feature>
<dbReference type="GO" id="GO:0003677">
    <property type="term" value="F:DNA binding"/>
    <property type="evidence" value="ECO:0007669"/>
    <property type="project" value="InterPro"/>
</dbReference>
<reference evidence="2 3" key="1">
    <citation type="submission" date="2020-08" db="EMBL/GenBank/DDBJ databases">
        <title>Genomic Encyclopedia of Type Strains, Phase III (KMG-III): the genomes of soil and plant-associated and newly described type strains.</title>
        <authorList>
            <person name="Whitman W."/>
        </authorList>
    </citation>
    <scope>NUCLEOTIDE SEQUENCE [LARGE SCALE GENOMIC DNA]</scope>
    <source>
        <strain evidence="2 3">CECT 8305</strain>
    </source>
</reference>
<dbReference type="PANTHER" id="PTHR30298">
    <property type="entry name" value="H REPEAT-ASSOCIATED PREDICTED TRANSPOSASE"/>
    <property type="match status" value="1"/>
</dbReference>
<dbReference type="RefSeq" id="WP_312867171.1">
    <property type="nucleotide sequence ID" value="NZ_JACHJL010000038.1"/>
</dbReference>
<keyword evidence="3" id="KW-1185">Reference proteome</keyword>
<dbReference type="EMBL" id="JACHJL010000038">
    <property type="protein sequence ID" value="MBB5940260.1"/>
    <property type="molecule type" value="Genomic_DNA"/>
</dbReference>
<evidence type="ECO:0000313" key="2">
    <source>
        <dbReference type="EMBL" id="MBB5940260.1"/>
    </source>
</evidence>
<dbReference type="GO" id="GO:0004803">
    <property type="term" value="F:transposase activity"/>
    <property type="evidence" value="ECO:0007669"/>
    <property type="project" value="InterPro"/>
</dbReference>
<dbReference type="AlphaFoldDB" id="A0A7W9V2G4"/>
<comment type="caution">
    <text evidence="2">The sequence shown here is derived from an EMBL/GenBank/DDBJ whole genome shotgun (WGS) entry which is preliminary data.</text>
</comment>
<dbReference type="Pfam" id="PF01609">
    <property type="entry name" value="DDE_Tnp_1"/>
    <property type="match status" value="1"/>
</dbReference>
<dbReference type="GO" id="GO:0006313">
    <property type="term" value="P:DNA transposition"/>
    <property type="evidence" value="ECO:0007669"/>
    <property type="project" value="InterPro"/>
</dbReference>
<dbReference type="Proteomes" id="UP000588098">
    <property type="component" value="Unassembled WGS sequence"/>
</dbReference>
<name>A0A7W9V2G4_9ACTN</name>
<dbReference type="InterPro" id="IPR051698">
    <property type="entry name" value="Transposase_11-like"/>
</dbReference>
<sequence length="314" mass="34135">MASAPQDALARLGARALGPLGVRRAPAASTIRRVLTLVCPGGLADLLGRHPTSARCLAVDGESARGSRIDTTAAAHLLSAVLPGGHVVAQLRVPDKTTEVIGFTPLLAPFDLTGVTVIADALHACREHAKWLVETKKGHYLLVVKRNQPTLHTALRALPWKQVTARRYDRGRGHGRRKTRSVRALTVTGLALDFPYVTQTAKIVRHRVDVRSGKATRKTVYVITDLPSTTASPQLIAQFTRSQWKIEAVHHVRDTTFAEGASKIRTGHGPANMATLRNFTISTLRTADHHSITAGLRHLSYKPHTRPLDFIGLP</sequence>